<feature type="compositionally biased region" description="Polar residues" evidence="2">
    <location>
        <begin position="1499"/>
        <end position="1509"/>
    </location>
</feature>
<feature type="compositionally biased region" description="Basic and acidic residues" evidence="2">
    <location>
        <begin position="502"/>
        <end position="513"/>
    </location>
</feature>
<feature type="compositionally biased region" description="Polar residues" evidence="2">
    <location>
        <begin position="237"/>
        <end position="250"/>
    </location>
</feature>
<feature type="compositionally biased region" description="Basic and acidic residues" evidence="2">
    <location>
        <begin position="1550"/>
        <end position="1563"/>
    </location>
</feature>
<feature type="compositionally biased region" description="Polar residues" evidence="2">
    <location>
        <begin position="1243"/>
        <end position="1253"/>
    </location>
</feature>
<keyword evidence="1" id="KW-0175">Coiled coil</keyword>
<organism evidence="3 4">
    <name type="scientific">Bursaphelenchus xylophilus</name>
    <name type="common">Pinewood nematode worm</name>
    <name type="synonym">Aphelenchoides xylophilus</name>
    <dbReference type="NCBI Taxonomy" id="6326"/>
    <lineage>
        <taxon>Eukaryota</taxon>
        <taxon>Metazoa</taxon>
        <taxon>Ecdysozoa</taxon>
        <taxon>Nematoda</taxon>
        <taxon>Chromadorea</taxon>
        <taxon>Rhabditida</taxon>
        <taxon>Tylenchina</taxon>
        <taxon>Tylenchomorpha</taxon>
        <taxon>Aphelenchoidea</taxon>
        <taxon>Aphelenchoididae</taxon>
        <taxon>Bursaphelenchus</taxon>
    </lineage>
</organism>
<feature type="compositionally biased region" description="Basic and acidic residues" evidence="2">
    <location>
        <begin position="534"/>
        <end position="561"/>
    </location>
</feature>
<feature type="region of interest" description="Disordered" evidence="2">
    <location>
        <begin position="793"/>
        <end position="1075"/>
    </location>
</feature>
<feature type="compositionally biased region" description="Basic and acidic residues" evidence="2">
    <location>
        <begin position="862"/>
        <end position="873"/>
    </location>
</feature>
<feature type="compositionally biased region" description="Polar residues" evidence="2">
    <location>
        <begin position="408"/>
        <end position="420"/>
    </location>
</feature>
<feature type="compositionally biased region" description="Basic and acidic residues" evidence="2">
    <location>
        <begin position="912"/>
        <end position="951"/>
    </location>
</feature>
<dbReference type="InterPro" id="IPR027962">
    <property type="entry name" value="ERICH3"/>
</dbReference>
<gene>
    <name evidence="3" type="ORF">BXYJ_LOCUS15210</name>
</gene>
<feature type="compositionally biased region" description="Polar residues" evidence="2">
    <location>
        <begin position="979"/>
        <end position="990"/>
    </location>
</feature>
<dbReference type="PANTHER" id="PTHR23034:SF2">
    <property type="entry name" value="GLUTAMATE-RICH PROTEIN 3"/>
    <property type="match status" value="1"/>
</dbReference>
<evidence type="ECO:0000313" key="4">
    <source>
        <dbReference type="Proteomes" id="UP000659654"/>
    </source>
</evidence>
<dbReference type="EMBL" id="CAJFCV020000006">
    <property type="protein sequence ID" value="CAG9131341.1"/>
    <property type="molecule type" value="Genomic_DNA"/>
</dbReference>
<dbReference type="Proteomes" id="UP000582659">
    <property type="component" value="Unassembled WGS sequence"/>
</dbReference>
<dbReference type="PANTHER" id="PTHR23034">
    <property type="entry name" value="GLUTAMATE-RICH PROTEIN 3"/>
    <property type="match status" value="1"/>
</dbReference>
<dbReference type="OrthoDB" id="5838632at2759"/>
<evidence type="ECO:0000256" key="1">
    <source>
        <dbReference type="SAM" id="Coils"/>
    </source>
</evidence>
<protein>
    <submittedName>
        <fullName evidence="3">(pine wood nematode) hypothetical protein</fullName>
    </submittedName>
</protein>
<evidence type="ECO:0000313" key="3">
    <source>
        <dbReference type="EMBL" id="CAD5235119.1"/>
    </source>
</evidence>
<feature type="region of interest" description="Disordered" evidence="2">
    <location>
        <begin position="1499"/>
        <end position="1563"/>
    </location>
</feature>
<sequence>MGDNNLLESYNPLYDVHLRQYFASPHMQKHLRNLGLLDSNGVPVQGTNNVEGQLYARHQVMMDMMLRNKERVLMQLADLQKKLDAAEKVEIYRRIRSGITNAEEFRRHHLTTRSFSRPARARSRPPENDRVERQRRHSGSFDDSDLLKRIENDYEEAQKVYEHDSGKGLYGRLAANAYKYQYLHKLDDRTLLNYKDMLQRQLQKLERFREISFGPHSVAKHQPPLQTSWFFRRRSLPSISQSSQGQSAPPTMQIRKRMRNSKSGTRARTGKSLSPSRASGLPATSTSAQPITRRAPLPRQPKKLPPLPKKKTGTPTAKANGHAQTGQKLPPTAIIRPSKKEPESNRSSSGASVEKTEKLPSISPTPLAAAGAAAAAVGAAALAAISPQASDGEYSRPETEASGHLSVGNESDATSPQPQSDIEPEHEAEIEAEPSTPQVERKFEMEPEVHEEDHQQLEHVQEPVAEPEHDAESVHSEKTHDASSQPPTHREEVVSVTSSRLESARELLERVRGIDSPSQSPKPDDRGASQMSRDSIDGHVDHSQGHEKTHEEVHDQVHEPEITQQHVQQLAEEPQDDLISASESFKQVEDQVQHELEDAHERVRRSVGEVPEENEMETSVYHQQEESQEPHFQDEYQPTEHHEDAHDQQEYEDHHVPLKEEDHEESHKVEEAPPTESLQRHRDSFTESESEPNLHYQTQSFAVESNEATSAIAPEETQAAPTSADSFHDSSVPTIEGESLRDSEEETRPNTEAHEQEVHDATSDVAHHVEEYDMDKVDVERKPSYEAMVIHRDSVAQDQNVHEEPVHQDYQREDHDDIEETFEKVDHQPLEGSAISHPASQGGDHEPVHEPAHDIPASPVQPEDHFEHPEPAHDQGPSTPDSPEPHEHEDQIVDNAGEETFERKHSHPLTGRTDDELHEQSHVDHEESHGISHEDSQSSHGQPEDYRHEEEHHEDDEVAHGLVHEARFDQPEEEPYEAQKSSTLLSQPSIEITPASEYGGSVEHLDRSARTPISPVSQSESIKEEPAAEITNHETTYRGEYAQSYEPEGPEEVDQTAAEQYRLPESPDPNAHNDIIPEQCAEHGEIVVPADGEISPRDHIPEYHPQTHEYEAGHEHDFDSPREEPHHEVYEGHNDLQGHDEHSAGHHETHEEIREASHEPVDHSSNEDVHNALSHEYDQIPHETEVHNEPEVTHQEYDDDQGHHIVHSEHHVDDNEPGVHIETESLHITTEQNDAISPRSEVSHGSESGQGSELPSGRTEDISPDQPAVHEDILASPRTEAPELSPRHEDEDHHISHEVDISSNEPQVYDDEYTDEQGHHTIHEEHRVHETEPGVHVEEYSYQQTTDNDADHVTNRSEYSEQSVTHEPNLMEQSVYEDHSDGHGHDHEVDYDRQSQVSQEVIHHEPEHHIVSEDYTIDQQHHEHLPEAVVEQLNLSHEQNVHEDSYTDDSQPGHHVEEHHYTITSDAEPNKNVEVEDYSEQIDGPNGVHVEKHFQSTTTIVNENGNYSNGHKDVEEDDNANEKTSLLSRSHDSDDDGDTDSVIIRSSPETTDRTGPETGRAEI</sequence>
<feature type="compositionally biased region" description="Basic and acidic residues" evidence="2">
    <location>
        <begin position="1285"/>
        <end position="1300"/>
    </location>
</feature>
<feature type="compositionally biased region" description="Basic and acidic residues" evidence="2">
    <location>
        <begin position="958"/>
        <end position="970"/>
    </location>
</feature>
<name>A0A811M6Z0_BURXY</name>
<feature type="compositionally biased region" description="Basic and acidic residues" evidence="2">
    <location>
        <begin position="1021"/>
        <end position="1037"/>
    </location>
</feature>
<feature type="compositionally biased region" description="Polar residues" evidence="2">
    <location>
        <begin position="1226"/>
        <end position="1235"/>
    </location>
</feature>
<evidence type="ECO:0000256" key="2">
    <source>
        <dbReference type="SAM" id="MobiDB-lite"/>
    </source>
</evidence>
<proteinExistence type="predicted"/>
<accession>A0A811M6Z0</accession>
<feature type="compositionally biased region" description="Basic and acidic residues" evidence="2">
    <location>
        <begin position="843"/>
        <end position="853"/>
    </location>
</feature>
<feature type="compositionally biased region" description="Polar residues" evidence="2">
    <location>
        <begin position="261"/>
        <end position="290"/>
    </location>
</feature>
<feature type="compositionally biased region" description="Basic and acidic residues" evidence="2">
    <location>
        <begin position="439"/>
        <end position="481"/>
    </location>
</feature>
<feature type="compositionally biased region" description="Polar residues" evidence="2">
    <location>
        <begin position="719"/>
        <end position="733"/>
    </location>
</feature>
<feature type="compositionally biased region" description="Basic and acidic residues" evidence="2">
    <location>
        <begin position="1094"/>
        <end position="1225"/>
    </location>
</feature>
<reference evidence="3" key="1">
    <citation type="submission" date="2020-09" db="EMBL/GenBank/DDBJ databases">
        <authorList>
            <person name="Kikuchi T."/>
        </authorList>
    </citation>
    <scope>NUCLEOTIDE SEQUENCE</scope>
    <source>
        <strain evidence="3">Ka4C1</strain>
    </source>
</reference>
<feature type="coiled-coil region" evidence="1">
    <location>
        <begin position="62"/>
        <end position="89"/>
    </location>
</feature>
<keyword evidence="4" id="KW-1185">Reference proteome</keyword>
<dbReference type="Proteomes" id="UP000659654">
    <property type="component" value="Unassembled WGS sequence"/>
</dbReference>
<feature type="region of interest" description="Disordered" evidence="2">
    <location>
        <begin position="109"/>
        <end position="142"/>
    </location>
</feature>
<comment type="caution">
    <text evidence="3">The sequence shown here is derived from an EMBL/GenBank/DDBJ whole genome shotgun (WGS) entry which is preliminary data.</text>
</comment>
<feature type="region of interest" description="Disordered" evidence="2">
    <location>
        <begin position="1090"/>
        <end position="1306"/>
    </location>
</feature>
<feature type="compositionally biased region" description="Basic and acidic residues" evidence="2">
    <location>
        <begin position="623"/>
        <end position="671"/>
    </location>
</feature>
<feature type="compositionally biased region" description="Basic and acidic residues" evidence="2">
    <location>
        <begin position="793"/>
        <end position="829"/>
    </location>
</feature>
<feature type="compositionally biased region" description="Low complexity" evidence="2">
    <location>
        <begin position="367"/>
        <end position="384"/>
    </location>
</feature>
<dbReference type="EMBL" id="CAJFDI010000006">
    <property type="protein sequence ID" value="CAD5235119.1"/>
    <property type="molecule type" value="Genomic_DNA"/>
</dbReference>
<feature type="compositionally biased region" description="Basic and acidic residues" evidence="2">
    <location>
        <begin position="738"/>
        <end position="777"/>
    </location>
</feature>
<feature type="region of interest" description="Disordered" evidence="2">
    <location>
        <begin position="237"/>
        <end position="777"/>
    </location>
</feature>
<feature type="compositionally biased region" description="Basic and acidic residues" evidence="2">
    <location>
        <begin position="586"/>
        <end position="607"/>
    </location>
</feature>
<feature type="compositionally biased region" description="Polar residues" evidence="2">
    <location>
        <begin position="695"/>
        <end position="709"/>
    </location>
</feature>